<dbReference type="PANTHER" id="PTHR35342">
    <property type="entry name" value="TRICARBOXYLIC TRANSPORT PROTEIN"/>
    <property type="match status" value="1"/>
</dbReference>
<feature type="transmembrane region" description="Helical" evidence="1">
    <location>
        <begin position="201"/>
        <end position="221"/>
    </location>
</feature>
<feature type="transmembrane region" description="Helical" evidence="1">
    <location>
        <begin position="354"/>
        <end position="374"/>
    </location>
</feature>
<reference evidence="4" key="1">
    <citation type="submission" date="2023-12" db="EMBL/GenBank/DDBJ databases">
        <title>Novel isolates from deep terrestrial aquifers shed light on the physiology and ecology of the class Limnochordia.</title>
        <authorList>
            <person name="Karnachuk O.V."/>
            <person name="Lukina A.P."/>
            <person name="Avakyan M.R."/>
            <person name="Kadnikov V."/>
            <person name="Begmatov S."/>
            <person name="Beletsky A.V."/>
            <person name="Mardanov A.V."/>
            <person name="Ravin N.V."/>
        </authorList>
    </citation>
    <scope>NUCLEOTIDE SEQUENCE [LARGE SCALE GENOMIC DNA]</scope>
    <source>
        <strain evidence="4">LN</strain>
    </source>
</reference>
<protein>
    <submittedName>
        <fullName evidence="3">Tripartite tricarboxylate transporter permease</fullName>
    </submittedName>
</protein>
<feature type="transmembrane region" description="Helical" evidence="1">
    <location>
        <begin position="61"/>
        <end position="87"/>
    </location>
</feature>
<feature type="transmembrane region" description="Helical" evidence="1">
    <location>
        <begin position="170"/>
        <end position="189"/>
    </location>
</feature>
<feature type="transmembrane region" description="Helical" evidence="1">
    <location>
        <begin position="257"/>
        <end position="281"/>
    </location>
</feature>
<proteinExistence type="predicted"/>
<feature type="transmembrane region" description="Helical" evidence="1">
    <location>
        <begin position="470"/>
        <end position="490"/>
    </location>
</feature>
<evidence type="ECO:0000259" key="2">
    <source>
        <dbReference type="Pfam" id="PF01970"/>
    </source>
</evidence>
<keyword evidence="1" id="KW-0812">Transmembrane</keyword>
<dbReference type="InterPro" id="IPR002823">
    <property type="entry name" value="DUF112_TM"/>
</dbReference>
<evidence type="ECO:0000313" key="3">
    <source>
        <dbReference type="EMBL" id="WRP15022.1"/>
    </source>
</evidence>
<dbReference type="Pfam" id="PF01970">
    <property type="entry name" value="TctA"/>
    <property type="match status" value="1"/>
</dbReference>
<dbReference type="RefSeq" id="WP_324669411.1">
    <property type="nucleotide sequence ID" value="NZ_CP141614.1"/>
</dbReference>
<dbReference type="Proteomes" id="UP001333102">
    <property type="component" value="Chromosome"/>
</dbReference>
<keyword evidence="4" id="KW-1185">Reference proteome</keyword>
<feature type="transmembrane region" description="Helical" evidence="1">
    <location>
        <begin position="386"/>
        <end position="403"/>
    </location>
</feature>
<sequence length="509" mass="53138">MFELSMLLRGFEVAFQPSNIAYAFFGTLSGTLVGVLPGLDVPTVLALLLPITYQLHDPLGAVIMMAGIFYGACFGGSRSSILFGIPGEATSAVTAIDGHALAREGKAAVALAAAVVASFVGGTLSIVALTLLAQPLASVALLFGPPEYFSLALLGLTLTVYLLGDSPTKGIIMAILGLLLSMVGLDPVSGVPRLTFGSAHLMTGIDLTVLTLGLFGVGGLLSAVEKAAGEPIPIKIAGLAAHLRELRNSAWAMVRGAVGGFAVGALPGGGATLASIISYTVERRMSRRPERFGRGAIEGVAAPEAANNAAATSSFIPLLTLGIPGNASIAIVYAALLVNGIMPGPYLVQEEPELFWGVISSMYLGNLMLLLLNLPLSSLWAQITRVPLKYLAPAVGVLTLLGAYSVNNFVNDIWVMLAIGVVAYVARRHGFEPGPLLLAFVLGPILERSLRQSLILSHGSPIIFVDRPISGTLLLLVAVALFGRSLTWAAKRVVELCRRRQNTAARLSR</sequence>
<feature type="transmembrane region" description="Helical" evidence="1">
    <location>
        <begin position="318"/>
        <end position="342"/>
    </location>
</feature>
<gene>
    <name evidence="3" type="ORF">VLY81_02270</name>
</gene>
<dbReference type="EMBL" id="CP141614">
    <property type="protein sequence ID" value="WRP15022.1"/>
    <property type="molecule type" value="Genomic_DNA"/>
</dbReference>
<evidence type="ECO:0000256" key="1">
    <source>
        <dbReference type="SAM" id="Phobius"/>
    </source>
</evidence>
<feature type="transmembrane region" description="Helical" evidence="1">
    <location>
        <begin position="139"/>
        <end position="164"/>
    </location>
</feature>
<evidence type="ECO:0000313" key="4">
    <source>
        <dbReference type="Proteomes" id="UP001333102"/>
    </source>
</evidence>
<dbReference type="PANTHER" id="PTHR35342:SF5">
    <property type="entry name" value="TRICARBOXYLIC TRANSPORT PROTEIN"/>
    <property type="match status" value="1"/>
</dbReference>
<keyword evidence="1" id="KW-0472">Membrane</keyword>
<keyword evidence="1" id="KW-1133">Transmembrane helix</keyword>
<accession>A0ABZ1BS66</accession>
<name>A0ABZ1BS66_9FIRM</name>
<organism evidence="3 4">
    <name type="scientific">Geochorda subterranea</name>
    <dbReference type="NCBI Taxonomy" id="3109564"/>
    <lineage>
        <taxon>Bacteria</taxon>
        <taxon>Bacillati</taxon>
        <taxon>Bacillota</taxon>
        <taxon>Limnochordia</taxon>
        <taxon>Limnochordales</taxon>
        <taxon>Geochordaceae</taxon>
        <taxon>Geochorda</taxon>
    </lineage>
</organism>
<feature type="transmembrane region" description="Helical" evidence="1">
    <location>
        <begin position="20"/>
        <end position="49"/>
    </location>
</feature>
<feature type="transmembrane region" description="Helical" evidence="1">
    <location>
        <begin position="107"/>
        <end position="132"/>
    </location>
</feature>
<feature type="domain" description="DUF112" evidence="2">
    <location>
        <begin position="20"/>
        <end position="438"/>
    </location>
</feature>